<dbReference type="CDD" id="cd00060">
    <property type="entry name" value="FHA"/>
    <property type="match status" value="1"/>
</dbReference>
<proteinExistence type="predicted"/>
<dbReference type="InterPro" id="IPR036465">
    <property type="entry name" value="vWFA_dom_sf"/>
</dbReference>
<dbReference type="InterPro" id="IPR008984">
    <property type="entry name" value="SMAD_FHA_dom_sf"/>
</dbReference>
<accession>A0A1H7MK31</accession>
<evidence type="ECO:0000256" key="3">
    <source>
        <dbReference type="SAM" id="SignalP"/>
    </source>
</evidence>
<keyword evidence="2" id="KW-0812">Transmembrane</keyword>
<keyword evidence="2" id="KW-1133">Transmembrane helix</keyword>
<evidence type="ECO:0000259" key="4">
    <source>
        <dbReference type="PROSITE" id="PS50006"/>
    </source>
</evidence>
<dbReference type="InterPro" id="IPR032030">
    <property type="entry name" value="YscD_cytoplasmic_dom"/>
</dbReference>
<dbReference type="OrthoDB" id="8556548at2"/>
<sequence>MRPPFRLYSPVKSVCRNASMAQRASSRATRLIAAASLVALCGFSHAATLQLMSVKEDSPGDVTVTVGVHTGGTPSASEFSLRFDEKNEFQAREVKSASPALLESSVILCVDQSGSMGRSGIKQIQDALRGALAKPGGERLNLALWAFDADVTKLRGFSENTEELSKVVGGIGLRSARDNKTKLYEAIELGLSELRNYPKKGPKRLILITDGKDDGSSITEQVVVNEANAQSVIIDAIGFGNISEHDSDLLARLARSTDGYFIRATSSEQLSRELRKLLSLPPPRVFDVNFHYNASGSANRVNTAQLKFTPPGQPPVLLNIQQALSAPRSGPSEPLPEKKFDLSILLWIVVALLAIAGVYLLSRKKTPEQVEVAQEAGPKSAPSGEGEPPPVKRARTMVSFMFPPPGKGQPAAYLEGLTGKARGKQFPIEQKVTHIGAGDDNELRVDDEYVSRRHAAIRYDSGNLYLSDSGSRNKTFLNDAELHQTAMALAPGDQIRVGKTTFRVRAPDDRIPRREYKGPVDKGPVDETIVP</sequence>
<feature type="region of interest" description="Disordered" evidence="1">
    <location>
        <begin position="506"/>
        <end position="531"/>
    </location>
</feature>
<feature type="domain" description="FHA" evidence="4">
    <location>
        <begin position="433"/>
        <end position="482"/>
    </location>
</feature>
<dbReference type="EMBL" id="FOBH01000005">
    <property type="protein sequence ID" value="SEL11646.1"/>
    <property type="molecule type" value="Genomic_DNA"/>
</dbReference>
<feature type="region of interest" description="Disordered" evidence="1">
    <location>
        <begin position="372"/>
        <end position="391"/>
    </location>
</feature>
<dbReference type="Proteomes" id="UP000198620">
    <property type="component" value="Unassembled WGS sequence"/>
</dbReference>
<dbReference type="InterPro" id="IPR002035">
    <property type="entry name" value="VWF_A"/>
</dbReference>
<dbReference type="InterPro" id="IPR000253">
    <property type="entry name" value="FHA_dom"/>
</dbReference>
<feature type="signal peptide" evidence="3">
    <location>
        <begin position="1"/>
        <end position="46"/>
    </location>
</feature>
<reference evidence="6 7" key="1">
    <citation type="submission" date="2016-10" db="EMBL/GenBank/DDBJ databases">
        <authorList>
            <person name="de Groot N.N."/>
        </authorList>
    </citation>
    <scope>NUCLEOTIDE SEQUENCE [LARGE SCALE GENOMIC DNA]</scope>
    <source>
        <strain evidence="6 7">Nv1</strain>
    </source>
</reference>
<dbReference type="Pfam" id="PF00092">
    <property type="entry name" value="VWA"/>
    <property type="match status" value="1"/>
</dbReference>
<dbReference type="STRING" id="1233.SAMN05216387_105119"/>
<dbReference type="PROSITE" id="PS50234">
    <property type="entry name" value="VWFA"/>
    <property type="match status" value="1"/>
</dbReference>
<evidence type="ECO:0000259" key="5">
    <source>
        <dbReference type="PROSITE" id="PS50234"/>
    </source>
</evidence>
<evidence type="ECO:0000313" key="6">
    <source>
        <dbReference type="EMBL" id="SEL11646.1"/>
    </source>
</evidence>
<feature type="domain" description="VWFA" evidence="5">
    <location>
        <begin position="105"/>
        <end position="278"/>
    </location>
</feature>
<name>A0A1H7MK31_9PROT</name>
<feature type="chain" id="PRO_5011587909" evidence="3">
    <location>
        <begin position="47"/>
        <end position="531"/>
    </location>
</feature>
<keyword evidence="3" id="KW-0732">Signal</keyword>
<evidence type="ECO:0000313" key="7">
    <source>
        <dbReference type="Proteomes" id="UP000198620"/>
    </source>
</evidence>
<dbReference type="InterPro" id="IPR050923">
    <property type="entry name" value="Cell_Proc_Reg/RNA_Proc"/>
</dbReference>
<feature type="compositionally biased region" description="Basic and acidic residues" evidence="1">
    <location>
        <begin position="506"/>
        <end position="525"/>
    </location>
</feature>
<dbReference type="CDD" id="cd00198">
    <property type="entry name" value="vWFA"/>
    <property type="match status" value="1"/>
</dbReference>
<dbReference type="Gene3D" id="2.60.200.20">
    <property type="match status" value="1"/>
</dbReference>
<dbReference type="PANTHER" id="PTHR23308">
    <property type="entry name" value="NUCLEAR INHIBITOR OF PROTEIN PHOSPHATASE-1"/>
    <property type="match status" value="1"/>
</dbReference>
<keyword evidence="2" id="KW-0472">Membrane</keyword>
<dbReference type="SMART" id="SM00327">
    <property type="entry name" value="VWA"/>
    <property type="match status" value="1"/>
</dbReference>
<dbReference type="SUPFAM" id="SSF53300">
    <property type="entry name" value="vWA-like"/>
    <property type="match status" value="1"/>
</dbReference>
<dbReference type="PROSITE" id="PS50006">
    <property type="entry name" value="FHA_DOMAIN"/>
    <property type="match status" value="1"/>
</dbReference>
<protein>
    <submittedName>
        <fullName evidence="6">von Willebrand factor type A domain-containing protein</fullName>
    </submittedName>
</protein>
<evidence type="ECO:0000256" key="2">
    <source>
        <dbReference type="SAM" id="Phobius"/>
    </source>
</evidence>
<feature type="transmembrane region" description="Helical" evidence="2">
    <location>
        <begin position="342"/>
        <end position="361"/>
    </location>
</feature>
<organism evidence="6 7">
    <name type="scientific">Nitrosovibrio tenuis</name>
    <dbReference type="NCBI Taxonomy" id="1233"/>
    <lineage>
        <taxon>Bacteria</taxon>
        <taxon>Pseudomonadati</taxon>
        <taxon>Pseudomonadota</taxon>
        <taxon>Betaproteobacteria</taxon>
        <taxon>Nitrosomonadales</taxon>
        <taxon>Nitrosomonadaceae</taxon>
        <taxon>Nitrosovibrio</taxon>
    </lineage>
</organism>
<dbReference type="SUPFAM" id="SSF49879">
    <property type="entry name" value="SMAD/FHA domain"/>
    <property type="match status" value="1"/>
</dbReference>
<dbReference type="Gene3D" id="3.40.50.410">
    <property type="entry name" value="von Willebrand factor, type A domain"/>
    <property type="match status" value="1"/>
</dbReference>
<dbReference type="Pfam" id="PF16697">
    <property type="entry name" value="Yop-YscD_cpl"/>
    <property type="match status" value="1"/>
</dbReference>
<gene>
    <name evidence="6" type="ORF">SAMN05216387_105119</name>
</gene>
<dbReference type="AlphaFoldDB" id="A0A1H7MK31"/>
<dbReference type="SMART" id="SM00240">
    <property type="entry name" value="FHA"/>
    <property type="match status" value="1"/>
</dbReference>
<keyword evidence="7" id="KW-1185">Reference proteome</keyword>
<evidence type="ECO:0000256" key="1">
    <source>
        <dbReference type="SAM" id="MobiDB-lite"/>
    </source>
</evidence>